<protein>
    <submittedName>
        <fullName evidence="2">Uncharacterized protein</fullName>
    </submittedName>
</protein>
<gene>
    <name evidence="2" type="ORF">RDB_LOCUS173305</name>
</gene>
<dbReference type="Proteomes" id="UP000663841">
    <property type="component" value="Unassembled WGS sequence"/>
</dbReference>
<feature type="region of interest" description="Disordered" evidence="1">
    <location>
        <begin position="1"/>
        <end position="26"/>
    </location>
</feature>
<evidence type="ECO:0000313" key="3">
    <source>
        <dbReference type="Proteomes" id="UP000663841"/>
    </source>
</evidence>
<comment type="caution">
    <text evidence="2">The sequence shown here is derived from an EMBL/GenBank/DDBJ whole genome shotgun (WGS) entry which is preliminary data.</text>
</comment>
<sequence>MHTQDGSTFSDSEYEEGGPTESFVSIGIDSEAPQNGQKYTLESLAPLPNKEVPASRTRTLASTKPVVSGVVESRVRGPVGPICRFVLPMLMAYLLLIATTGNVPESLSEVTCKLPALAQHFPHCTPEPISIVAPDFVSLIQLQSRLGQVMDDTAHSSKVAVDIKDSEMSLRDLRTLVTHSALSNKDVLGRDLKRFVQDAKATSENLQKFGSRVWGAVDRVISLNEHTLIMLENTPTERGLVTTYQEGLESIWRQGIELMGQTLRKLIHEAQANVGTLQRLEEMLNNIEDMVSTEKHEIDSEELKLQRQWFREMLGLNKEKRQSHSVSLGLITMVKDDRKRALDHVTGALLKLKQMSNDLDDLREGVATPMMITGSSNIPVEAHIKSIRSGTDRLMNGQTRMREIEDEYRREKFAH</sequence>
<dbReference type="AlphaFoldDB" id="A0A8H3GWA0"/>
<name>A0A8H3GWA0_9AGAM</name>
<feature type="compositionally biased region" description="Polar residues" evidence="1">
    <location>
        <begin position="1"/>
        <end position="11"/>
    </location>
</feature>
<evidence type="ECO:0000313" key="2">
    <source>
        <dbReference type="EMBL" id="CAE6469481.1"/>
    </source>
</evidence>
<evidence type="ECO:0000256" key="1">
    <source>
        <dbReference type="SAM" id="MobiDB-lite"/>
    </source>
</evidence>
<proteinExistence type="predicted"/>
<dbReference type="EMBL" id="CAJMWW010000391">
    <property type="protein sequence ID" value="CAE6469481.1"/>
    <property type="molecule type" value="Genomic_DNA"/>
</dbReference>
<reference evidence="2" key="1">
    <citation type="submission" date="2021-01" db="EMBL/GenBank/DDBJ databases">
        <authorList>
            <person name="Kaushik A."/>
        </authorList>
    </citation>
    <scope>NUCLEOTIDE SEQUENCE</scope>
    <source>
        <strain evidence="2">AG3-T5</strain>
    </source>
</reference>
<organism evidence="2 3">
    <name type="scientific">Rhizoctonia solani</name>
    <dbReference type="NCBI Taxonomy" id="456999"/>
    <lineage>
        <taxon>Eukaryota</taxon>
        <taxon>Fungi</taxon>
        <taxon>Dikarya</taxon>
        <taxon>Basidiomycota</taxon>
        <taxon>Agaricomycotina</taxon>
        <taxon>Agaricomycetes</taxon>
        <taxon>Cantharellales</taxon>
        <taxon>Ceratobasidiaceae</taxon>
        <taxon>Rhizoctonia</taxon>
    </lineage>
</organism>
<accession>A0A8H3GWA0</accession>